<evidence type="ECO:0000259" key="2">
    <source>
        <dbReference type="Pfam" id="PF00144"/>
    </source>
</evidence>
<dbReference type="InterPro" id="IPR012338">
    <property type="entry name" value="Beta-lactam/transpept-like"/>
</dbReference>
<dbReference type="InterPro" id="IPR050491">
    <property type="entry name" value="AmpC-like"/>
</dbReference>
<dbReference type="Pfam" id="PF00144">
    <property type="entry name" value="Beta-lactamase"/>
    <property type="match status" value="1"/>
</dbReference>
<dbReference type="RefSeq" id="WP_302042045.1">
    <property type="nucleotide sequence ID" value="NZ_JAUKPO010000049.1"/>
</dbReference>
<organism evidence="3 4">
    <name type="scientific">Rhodocytophaga aerolata</name>
    <dbReference type="NCBI Taxonomy" id="455078"/>
    <lineage>
        <taxon>Bacteria</taxon>
        <taxon>Pseudomonadati</taxon>
        <taxon>Bacteroidota</taxon>
        <taxon>Cytophagia</taxon>
        <taxon>Cytophagales</taxon>
        <taxon>Rhodocytophagaceae</taxon>
        <taxon>Rhodocytophaga</taxon>
    </lineage>
</organism>
<name>A0ABT8RGL8_9BACT</name>
<protein>
    <submittedName>
        <fullName evidence="3">Serine hydrolase</fullName>
        <ecNumber evidence="3">3.-.-.-</ecNumber>
    </submittedName>
</protein>
<evidence type="ECO:0000256" key="1">
    <source>
        <dbReference type="SAM" id="SignalP"/>
    </source>
</evidence>
<dbReference type="InterPro" id="IPR001466">
    <property type="entry name" value="Beta-lactam-related"/>
</dbReference>
<comment type="caution">
    <text evidence="3">The sequence shown here is derived from an EMBL/GenBank/DDBJ whole genome shotgun (WGS) entry which is preliminary data.</text>
</comment>
<keyword evidence="1" id="KW-0732">Signal</keyword>
<accession>A0ABT8RGL8</accession>
<dbReference type="Gene3D" id="3.40.710.10">
    <property type="entry name" value="DD-peptidase/beta-lactamase superfamily"/>
    <property type="match status" value="1"/>
</dbReference>
<keyword evidence="4" id="KW-1185">Reference proteome</keyword>
<reference evidence="3" key="1">
    <citation type="submission" date="2023-07" db="EMBL/GenBank/DDBJ databases">
        <title>The genome sequence of Rhodocytophaga aerolata KACC 12507.</title>
        <authorList>
            <person name="Zhang X."/>
        </authorList>
    </citation>
    <scope>NUCLEOTIDE SEQUENCE</scope>
    <source>
        <strain evidence="3">KACC 12507</strain>
    </source>
</reference>
<keyword evidence="3" id="KW-0378">Hydrolase</keyword>
<sequence length="409" mass="45684">MSNSTIKLLTLCLHILFQLSSVSSLQAQSLQAQSLQAQSKYDSVDNSIRNFMAEKKIPGFAACMVEDSTIIWSKSYGLADIARKIPMSLDGILNIGSISKTFTATAAMQLWEKGLLDLEADINVYSDITIRNPKYPDQPITLFQILTHTSSIIDGKAYQHSYSCGDPTVSLQEWINDNLTTEGKYYDGGNNYGDWPPGSKDSYSNVAFGLLGLIVEKVAKQPFNQYCREHIFKPLGMKNTGWFLHEIDTSKHIKPYAYVSKENRNALLKSKHLYVKGANFKAGSFVEHCLYSFPNYPDGLVRTSVRELSLFLTAMMNGGELKGNKILNKATLDKMLSLQIKGNPSQGLVWHTFEPLADTTTLWGHTGGDPGIITYLFFHPTERKGVITFQNNATDETSEIVKQLYLISK</sequence>
<gene>
    <name evidence="3" type="ORF">Q0590_33540</name>
</gene>
<dbReference type="SUPFAM" id="SSF56601">
    <property type="entry name" value="beta-lactamase/transpeptidase-like"/>
    <property type="match status" value="1"/>
</dbReference>
<feature type="signal peptide" evidence="1">
    <location>
        <begin position="1"/>
        <end position="27"/>
    </location>
</feature>
<evidence type="ECO:0000313" key="3">
    <source>
        <dbReference type="EMBL" id="MDO1451246.1"/>
    </source>
</evidence>
<dbReference type="Proteomes" id="UP001168528">
    <property type="component" value="Unassembled WGS sequence"/>
</dbReference>
<dbReference type="PANTHER" id="PTHR46825:SF9">
    <property type="entry name" value="BETA-LACTAMASE-RELATED DOMAIN-CONTAINING PROTEIN"/>
    <property type="match status" value="1"/>
</dbReference>
<proteinExistence type="predicted"/>
<dbReference type="EC" id="3.-.-.-" evidence="3"/>
<feature type="chain" id="PRO_5046666053" evidence="1">
    <location>
        <begin position="28"/>
        <end position="409"/>
    </location>
</feature>
<dbReference type="GO" id="GO:0016787">
    <property type="term" value="F:hydrolase activity"/>
    <property type="evidence" value="ECO:0007669"/>
    <property type="project" value="UniProtKB-KW"/>
</dbReference>
<evidence type="ECO:0000313" key="4">
    <source>
        <dbReference type="Proteomes" id="UP001168528"/>
    </source>
</evidence>
<dbReference type="PANTHER" id="PTHR46825">
    <property type="entry name" value="D-ALANYL-D-ALANINE-CARBOXYPEPTIDASE/ENDOPEPTIDASE AMPH"/>
    <property type="match status" value="1"/>
</dbReference>
<feature type="domain" description="Beta-lactamase-related" evidence="2">
    <location>
        <begin position="44"/>
        <end position="396"/>
    </location>
</feature>
<dbReference type="EMBL" id="JAUKPO010000049">
    <property type="protein sequence ID" value="MDO1451246.1"/>
    <property type="molecule type" value="Genomic_DNA"/>
</dbReference>